<evidence type="ECO:0000256" key="8">
    <source>
        <dbReference type="ARBA" id="ARBA00023326"/>
    </source>
</evidence>
<dbReference type="GO" id="GO:0045493">
    <property type="term" value="P:xylan catabolic process"/>
    <property type="evidence" value="ECO:0007669"/>
    <property type="project" value="UniProtKB-KW"/>
</dbReference>
<dbReference type="Gene3D" id="3.20.20.80">
    <property type="entry name" value="Glycosidases"/>
    <property type="match status" value="1"/>
</dbReference>
<accession>A0AA96YMG7</accession>
<dbReference type="PRINTS" id="PR00134">
    <property type="entry name" value="GLHYDRLASE10"/>
</dbReference>
<dbReference type="GO" id="GO:0031176">
    <property type="term" value="F:endo-1,4-beta-xylanase activity"/>
    <property type="evidence" value="ECO:0007669"/>
    <property type="project" value="UniProtKB-EC"/>
</dbReference>
<sequence length="398" mass="44534">MSQVKTLSRRDCLLFGLGTVVGIGLHSAKEAMSQSLLVSELSRSRSVTPEMAIALESETQSLKQRAAAKGLFFGAAARHRDLLSSQSLANSYIRECSVLVPEWELKWAAGDLPLRPNPDRFDFTRSDEMLRFARANGLSLRGHALVWHLSNPRWLRETLNPSNAEQLLTSHIRTVAAHFAGQIHSWDVVNEAIEVPDGRSDGLRNSLWLESLGEAYIDLAFRLTAQVDSRALRVYNDYGLQYATSSHESKRKAALKLMERLVASGTPVQAFGIQSHLRAGETRFDAERLRRFLKDLADLGLKILITELDVSDQNVPANPSVRDRLVADAYREYLDVVLDEPAVIGVVTWGLSDRHTWLSGDKPREDGLPVRPLPLDENLERKPAWWAIAQAFDNAPLR</sequence>
<dbReference type="KEGG" id="tog:HNI00_06745"/>
<dbReference type="PANTHER" id="PTHR31490">
    <property type="entry name" value="GLYCOSYL HYDROLASE"/>
    <property type="match status" value="1"/>
</dbReference>
<evidence type="ECO:0000256" key="5">
    <source>
        <dbReference type="ARBA" id="ARBA00022801"/>
    </source>
</evidence>
<evidence type="ECO:0000256" key="9">
    <source>
        <dbReference type="PROSITE-ProRule" id="PRU10061"/>
    </source>
</evidence>
<dbReference type="PANTHER" id="PTHR31490:SF88">
    <property type="entry name" value="BETA-XYLANASE"/>
    <property type="match status" value="1"/>
</dbReference>
<feature type="domain" description="GH10" evidence="11">
    <location>
        <begin position="56"/>
        <end position="391"/>
    </location>
</feature>
<dbReference type="SUPFAM" id="SSF51445">
    <property type="entry name" value="(Trans)glycosidases"/>
    <property type="match status" value="1"/>
</dbReference>
<evidence type="ECO:0000259" key="11">
    <source>
        <dbReference type="PROSITE" id="PS51760"/>
    </source>
</evidence>
<dbReference type="SMART" id="SM00633">
    <property type="entry name" value="Glyco_10"/>
    <property type="match status" value="1"/>
</dbReference>
<keyword evidence="3" id="KW-0858">Xylan degradation</keyword>
<organism evidence="12">
    <name type="scientific">Thermoleptolyngbya oregonensis NK1-22</name>
    <dbReference type="NCBI Taxonomy" id="2547457"/>
    <lineage>
        <taxon>Bacteria</taxon>
        <taxon>Bacillati</taxon>
        <taxon>Cyanobacteriota</taxon>
        <taxon>Cyanophyceae</taxon>
        <taxon>Oculatellales</taxon>
        <taxon>Oculatellaceae</taxon>
        <taxon>Thermoleptolyngbya</taxon>
    </lineage>
</organism>
<evidence type="ECO:0000256" key="4">
    <source>
        <dbReference type="ARBA" id="ARBA00022729"/>
    </source>
</evidence>
<protein>
    <recommendedName>
        <fullName evidence="10">Beta-xylanase</fullName>
        <ecNumber evidence="10">3.2.1.8</ecNumber>
    </recommendedName>
</protein>
<evidence type="ECO:0000256" key="10">
    <source>
        <dbReference type="RuleBase" id="RU361174"/>
    </source>
</evidence>
<dbReference type="Pfam" id="PF00331">
    <property type="entry name" value="Glyco_hydro_10"/>
    <property type="match status" value="1"/>
</dbReference>
<evidence type="ECO:0000256" key="6">
    <source>
        <dbReference type="ARBA" id="ARBA00023277"/>
    </source>
</evidence>
<evidence type="ECO:0000256" key="2">
    <source>
        <dbReference type="ARBA" id="ARBA00007495"/>
    </source>
</evidence>
<dbReference type="EMBL" id="CP053540">
    <property type="protein sequence ID" value="WOB42877.1"/>
    <property type="molecule type" value="Genomic_DNA"/>
</dbReference>
<reference evidence="12" key="1">
    <citation type="submission" date="2020-05" db="EMBL/GenBank/DDBJ databases">
        <authorList>
            <person name="Zhu T."/>
            <person name="Keshari N."/>
            <person name="Lu X."/>
        </authorList>
    </citation>
    <scope>NUCLEOTIDE SEQUENCE</scope>
    <source>
        <strain evidence="12">NK1-22</strain>
    </source>
</reference>
<keyword evidence="4" id="KW-0732">Signal</keyword>
<evidence type="ECO:0000256" key="1">
    <source>
        <dbReference type="ARBA" id="ARBA00000681"/>
    </source>
</evidence>
<dbReference type="InterPro" id="IPR001000">
    <property type="entry name" value="GH10_dom"/>
</dbReference>
<comment type="catalytic activity">
    <reaction evidence="1 10">
        <text>Endohydrolysis of (1-&gt;4)-beta-D-xylosidic linkages in xylans.</text>
        <dbReference type="EC" id="3.2.1.8"/>
    </reaction>
</comment>
<name>A0AA96YMG7_9CYAN</name>
<evidence type="ECO:0000256" key="3">
    <source>
        <dbReference type="ARBA" id="ARBA00022651"/>
    </source>
</evidence>
<gene>
    <name evidence="12" type="ORF">HNI00_06745</name>
</gene>
<evidence type="ECO:0000256" key="7">
    <source>
        <dbReference type="ARBA" id="ARBA00023295"/>
    </source>
</evidence>
<keyword evidence="6 10" id="KW-0119">Carbohydrate metabolism</keyword>
<dbReference type="AlphaFoldDB" id="A0AA96YMG7"/>
<evidence type="ECO:0000313" key="12">
    <source>
        <dbReference type="EMBL" id="WOB42877.1"/>
    </source>
</evidence>
<keyword evidence="8 10" id="KW-0624">Polysaccharide degradation</keyword>
<dbReference type="EC" id="3.2.1.8" evidence="10"/>
<proteinExistence type="inferred from homology"/>
<dbReference type="InterPro" id="IPR044846">
    <property type="entry name" value="GH10"/>
</dbReference>
<dbReference type="InterPro" id="IPR017853">
    <property type="entry name" value="GH"/>
</dbReference>
<feature type="active site" description="Nucleophile" evidence="9">
    <location>
        <position position="307"/>
    </location>
</feature>
<keyword evidence="5 10" id="KW-0378">Hydrolase</keyword>
<comment type="similarity">
    <text evidence="2 10">Belongs to the glycosyl hydrolase 10 (cellulase F) family.</text>
</comment>
<keyword evidence="7 10" id="KW-0326">Glycosidase</keyword>
<dbReference type="PROSITE" id="PS51760">
    <property type="entry name" value="GH10_2"/>
    <property type="match status" value="1"/>
</dbReference>
<dbReference type="PROSITE" id="PS00591">
    <property type="entry name" value="GH10_1"/>
    <property type="match status" value="1"/>
</dbReference>
<dbReference type="InterPro" id="IPR031158">
    <property type="entry name" value="GH10_AS"/>
</dbReference>